<evidence type="ECO:0000313" key="3">
    <source>
        <dbReference type="Proteomes" id="UP001148614"/>
    </source>
</evidence>
<evidence type="ECO:0000256" key="1">
    <source>
        <dbReference type="SAM" id="MobiDB-lite"/>
    </source>
</evidence>
<dbReference type="Proteomes" id="UP001148614">
    <property type="component" value="Unassembled WGS sequence"/>
</dbReference>
<evidence type="ECO:0000313" key="2">
    <source>
        <dbReference type="EMBL" id="KAJ3579050.1"/>
    </source>
</evidence>
<sequence>MSGNKFDQGAAEAMPNTEFSSGIYEAPQNSNGNEKFDQGASEAMPNTEFSSGVYEAPQNSKGSKGSTTKSNYGETPGAQTDVKTDQGVADKIKDTMG</sequence>
<organism evidence="2 3">
    <name type="scientific">Xylaria arbuscula</name>
    <dbReference type="NCBI Taxonomy" id="114810"/>
    <lineage>
        <taxon>Eukaryota</taxon>
        <taxon>Fungi</taxon>
        <taxon>Dikarya</taxon>
        <taxon>Ascomycota</taxon>
        <taxon>Pezizomycotina</taxon>
        <taxon>Sordariomycetes</taxon>
        <taxon>Xylariomycetidae</taxon>
        <taxon>Xylariales</taxon>
        <taxon>Xylariaceae</taxon>
        <taxon>Xylaria</taxon>
    </lineage>
</organism>
<proteinExistence type="predicted"/>
<protein>
    <submittedName>
        <fullName evidence="2">Uncharacterized protein</fullName>
    </submittedName>
</protein>
<name>A0A9W8NLW8_9PEZI</name>
<feature type="region of interest" description="Disordered" evidence="1">
    <location>
        <begin position="1"/>
        <end position="97"/>
    </location>
</feature>
<reference evidence="2" key="1">
    <citation type="submission" date="2022-07" db="EMBL/GenBank/DDBJ databases">
        <title>Genome Sequence of Xylaria arbuscula.</title>
        <authorList>
            <person name="Buettner E."/>
        </authorList>
    </citation>
    <scope>NUCLEOTIDE SEQUENCE</scope>
    <source>
        <strain evidence="2">VT107</strain>
    </source>
</reference>
<feature type="compositionally biased region" description="Basic and acidic residues" evidence="1">
    <location>
        <begin position="82"/>
        <end position="97"/>
    </location>
</feature>
<gene>
    <name evidence="2" type="ORF">NPX13_g1512</name>
</gene>
<keyword evidence="3" id="KW-1185">Reference proteome</keyword>
<feature type="compositionally biased region" description="Low complexity" evidence="1">
    <location>
        <begin position="60"/>
        <end position="70"/>
    </location>
</feature>
<dbReference type="AlphaFoldDB" id="A0A9W8NLW8"/>
<accession>A0A9W8NLW8</accession>
<comment type="caution">
    <text evidence="2">The sequence shown here is derived from an EMBL/GenBank/DDBJ whole genome shotgun (WGS) entry which is preliminary data.</text>
</comment>
<dbReference type="EMBL" id="JANPWZ010000138">
    <property type="protein sequence ID" value="KAJ3579050.1"/>
    <property type="molecule type" value="Genomic_DNA"/>
</dbReference>